<feature type="chain" id="PRO_5022886774" evidence="1">
    <location>
        <begin position="21"/>
        <end position="217"/>
    </location>
</feature>
<dbReference type="Proteomes" id="UP000325008">
    <property type="component" value="Unassembled WGS sequence"/>
</dbReference>
<comment type="caution">
    <text evidence="2">The sequence shown here is derived from an EMBL/GenBank/DDBJ whole genome shotgun (WGS) entry which is preliminary data.</text>
</comment>
<organism evidence="2 3">
    <name type="scientific">Pseudozyma antarctica</name>
    <name type="common">Yeast</name>
    <name type="synonym">Candida antarctica</name>
    <dbReference type="NCBI Taxonomy" id="84753"/>
    <lineage>
        <taxon>Eukaryota</taxon>
        <taxon>Fungi</taxon>
        <taxon>Dikarya</taxon>
        <taxon>Basidiomycota</taxon>
        <taxon>Ustilaginomycotina</taxon>
        <taxon>Ustilaginomycetes</taxon>
        <taxon>Ustilaginales</taxon>
        <taxon>Ustilaginaceae</taxon>
        <taxon>Moesziomyces</taxon>
    </lineage>
</organism>
<reference evidence="2" key="1">
    <citation type="submission" date="2018-03" db="EMBL/GenBank/DDBJ databases">
        <authorList>
            <person name="Guldener U."/>
        </authorList>
    </citation>
    <scope>NUCLEOTIDE SEQUENCE [LARGE SCALE GENOMIC DNA]</scope>
    <source>
        <strain evidence="2">ATCC34888</strain>
    </source>
</reference>
<keyword evidence="3" id="KW-1185">Reference proteome</keyword>
<evidence type="ECO:0000313" key="3">
    <source>
        <dbReference type="Proteomes" id="UP000325008"/>
    </source>
</evidence>
<evidence type="ECO:0000256" key="1">
    <source>
        <dbReference type="SAM" id="SignalP"/>
    </source>
</evidence>
<feature type="signal peptide" evidence="1">
    <location>
        <begin position="1"/>
        <end position="20"/>
    </location>
</feature>
<dbReference type="OrthoDB" id="10532151at2759"/>
<gene>
    <name evidence="2" type="ORF">PSANT_04829</name>
</gene>
<proteinExistence type="predicted"/>
<name>A0A5C3FS49_PSEA2</name>
<protein>
    <submittedName>
        <fullName evidence="2">Uncharacterized protein</fullName>
    </submittedName>
</protein>
<dbReference type="AlphaFoldDB" id="A0A5C3FS49"/>
<evidence type="ECO:0000313" key="2">
    <source>
        <dbReference type="EMBL" id="SPO47142.1"/>
    </source>
</evidence>
<accession>A0A5C3FS49</accession>
<keyword evidence="1" id="KW-0732">Signal</keyword>
<dbReference type="EMBL" id="OOIQ01000012">
    <property type="protein sequence ID" value="SPO47142.1"/>
    <property type="molecule type" value="Genomic_DNA"/>
</dbReference>
<sequence length="217" mass="24873">MHFGRFFVLVTLTTVSPCRATSPRALTNAERHESSPLDAHANGFRSVGEASLNDGNALDPGDKGKQIVSATQHPQRTSITFRPTPEQSPSFPELWVPYRAKYAPFPFRPVWTKMKVDRFPGYTIFETPLTRGRIRLYIKRVQALDAIRNGFLYPGEAQRLTQPFHPWEHEDLEKVMENLEEYTSLIDAEKMLVNEVEDIIDRVATRTVRSAQFLWAL</sequence>